<evidence type="ECO:0000256" key="2">
    <source>
        <dbReference type="SAM" id="MobiDB-lite"/>
    </source>
</evidence>
<keyword evidence="6" id="KW-1185">Reference proteome</keyword>
<comment type="caution">
    <text evidence="5">The sequence shown here is derived from an EMBL/GenBank/DDBJ whole genome shotgun (WGS) entry which is preliminary data.</text>
</comment>
<keyword evidence="3" id="KW-1133">Transmembrane helix</keyword>
<proteinExistence type="predicted"/>
<dbReference type="PROSITE" id="PS01047">
    <property type="entry name" value="HMA_1"/>
    <property type="match status" value="1"/>
</dbReference>
<dbReference type="Proteomes" id="UP000190080">
    <property type="component" value="Unassembled WGS sequence"/>
</dbReference>
<dbReference type="InterPro" id="IPR006121">
    <property type="entry name" value="HMA_dom"/>
</dbReference>
<dbReference type="EMBL" id="MZGV01000105">
    <property type="protein sequence ID" value="OPJ55734.1"/>
    <property type="molecule type" value="Genomic_DNA"/>
</dbReference>
<dbReference type="PANTHER" id="PTHR42208:SF1">
    <property type="entry name" value="HEAVY METAL TRANSPORTER"/>
    <property type="match status" value="1"/>
</dbReference>
<dbReference type="AlphaFoldDB" id="A0A1V4I757"/>
<dbReference type="InterPro" id="IPR036163">
    <property type="entry name" value="HMA_dom_sf"/>
</dbReference>
<keyword evidence="3" id="KW-0472">Membrane</keyword>
<gene>
    <name evidence="5" type="primary">dsbD</name>
    <name evidence="5" type="ORF">CLORY_43580</name>
</gene>
<evidence type="ECO:0000256" key="3">
    <source>
        <dbReference type="SAM" id="Phobius"/>
    </source>
</evidence>
<keyword evidence="1" id="KW-0479">Metal-binding</keyword>
<dbReference type="Gene3D" id="2.60.40.420">
    <property type="entry name" value="Cupredoxins - blue copper proteins"/>
    <property type="match status" value="1"/>
</dbReference>
<dbReference type="InterPro" id="IPR017969">
    <property type="entry name" value="Heavy-metal-associated_CS"/>
</dbReference>
<dbReference type="GO" id="GO:0046872">
    <property type="term" value="F:metal ion binding"/>
    <property type="evidence" value="ECO:0007669"/>
    <property type="project" value="UniProtKB-KW"/>
</dbReference>
<feature type="transmembrane region" description="Helical" evidence="3">
    <location>
        <begin position="223"/>
        <end position="242"/>
    </location>
</feature>
<dbReference type="PANTHER" id="PTHR42208">
    <property type="entry name" value="HEAVY METAL TRANSPORTER-RELATED"/>
    <property type="match status" value="1"/>
</dbReference>
<dbReference type="SUPFAM" id="SSF55008">
    <property type="entry name" value="HMA, heavy metal-associated domain"/>
    <property type="match status" value="1"/>
</dbReference>
<feature type="transmembrane region" description="Helical" evidence="3">
    <location>
        <begin position="77"/>
        <end position="96"/>
    </location>
</feature>
<dbReference type="GO" id="GO:0047134">
    <property type="term" value="F:protein-disulfide reductase [NAD(P)H] activity"/>
    <property type="evidence" value="ECO:0007669"/>
    <property type="project" value="UniProtKB-EC"/>
</dbReference>
<dbReference type="FunFam" id="3.30.70.100:FF:000001">
    <property type="entry name" value="ATPase copper transporting beta"/>
    <property type="match status" value="1"/>
</dbReference>
<dbReference type="InterPro" id="IPR008972">
    <property type="entry name" value="Cupredoxin"/>
</dbReference>
<dbReference type="OrthoDB" id="9800141at2"/>
<accession>A0A1V4I757</accession>
<dbReference type="PROSITE" id="PS50846">
    <property type="entry name" value="HMA_2"/>
    <property type="match status" value="1"/>
</dbReference>
<feature type="domain" description="HMA" evidence="4">
    <location>
        <begin position="4"/>
        <end position="70"/>
    </location>
</feature>
<protein>
    <submittedName>
        <fullName evidence="5">Thiol:disulfide interchange protein DsbD</fullName>
        <ecNumber evidence="5">1.8.1.8</ecNumber>
    </submittedName>
</protein>
<feature type="transmembrane region" description="Helical" evidence="3">
    <location>
        <begin position="182"/>
        <end position="202"/>
    </location>
</feature>
<evidence type="ECO:0000256" key="1">
    <source>
        <dbReference type="ARBA" id="ARBA00022723"/>
    </source>
</evidence>
<dbReference type="CDD" id="cd00371">
    <property type="entry name" value="HMA"/>
    <property type="match status" value="1"/>
</dbReference>
<evidence type="ECO:0000313" key="6">
    <source>
        <dbReference type="Proteomes" id="UP000190080"/>
    </source>
</evidence>
<keyword evidence="5" id="KW-0560">Oxidoreductase</keyword>
<feature type="transmembrane region" description="Helical" evidence="3">
    <location>
        <begin position="108"/>
        <end position="131"/>
    </location>
</feature>
<dbReference type="Gene3D" id="3.30.70.100">
    <property type="match status" value="1"/>
</dbReference>
<dbReference type="RefSeq" id="WP_079428487.1">
    <property type="nucleotide sequence ID" value="NZ_MZGV01000105.1"/>
</dbReference>
<dbReference type="STRING" id="1450648.CLORY_43580"/>
<evidence type="ECO:0000313" key="5">
    <source>
        <dbReference type="EMBL" id="OPJ55734.1"/>
    </source>
</evidence>
<feature type="compositionally biased region" description="Polar residues" evidence="2">
    <location>
        <begin position="455"/>
        <end position="465"/>
    </location>
</feature>
<feature type="transmembrane region" description="Helical" evidence="3">
    <location>
        <begin position="157"/>
        <end position="176"/>
    </location>
</feature>
<organism evidence="5 6">
    <name type="scientific">Clostridium oryzae</name>
    <dbReference type="NCBI Taxonomy" id="1450648"/>
    <lineage>
        <taxon>Bacteria</taxon>
        <taxon>Bacillati</taxon>
        <taxon>Bacillota</taxon>
        <taxon>Clostridia</taxon>
        <taxon>Eubacteriales</taxon>
        <taxon>Clostridiaceae</taxon>
        <taxon>Clostridium</taxon>
    </lineage>
</organism>
<dbReference type="Pfam" id="PF13386">
    <property type="entry name" value="DsbD_2"/>
    <property type="match status" value="1"/>
</dbReference>
<sequence>MDIQSKKIKIYDMTCTSCELRIEKAVSKLNGIISIKANYEHQWALIEYDNELCDLDKIKTAIKEAGYTTEQSKDYKFIGILVIVAAIALLGLKTSGFDMEAKLNNASYAIIFLVGVLTSIHCVGMCGGIMLSQNFSKESKNKAEAIKPSLLYNSGRVLSYTILGGIVGALGSVFSLSIATKALLQIFAAVFMIIMGLNMLGFKAFRKFHLRLPAAVYKIKGKAHSSFIVGFLNGLMPCGPLQTMQLYALGTGSALTGALSMFAFSLGTVPLMFAFGALSGMLTKGYTKKLLKFSGVLIISLGLIMGNRGLTLAGLSPKNAIAATSAKLLGVNSDTAANANVAKAKLSNGVQTITMNAVSSGYAPNAFYVQKGIPVKWIINGDQLTSCNNEVVVQSLNIQKKIIKGENIIKFTPGDKDINFSCWMGMIGGVIKVVDKLDAVDTSKADSSLPPPATSPSCCATPTDGSASNAAANQNSIYGSDLSKVPTKTLVKKSELNGNIQTIKFKGIGYELKPLIIVAKSNLNAKLVLDLKSFDNAKGKYILVDVNTGKSVASFTAKKGMNSIELKIKKSTDYAIVKDNGVLGVISAANEINNVDLEAVRSEFITP</sequence>
<evidence type="ECO:0000259" key="4">
    <source>
        <dbReference type="PROSITE" id="PS50846"/>
    </source>
</evidence>
<dbReference type="InterPro" id="IPR039447">
    <property type="entry name" value="UreH-like_TM_dom"/>
</dbReference>
<reference evidence="5 6" key="1">
    <citation type="submission" date="2017-03" db="EMBL/GenBank/DDBJ databases">
        <title>Genome sequence of Clostridium oryzae DSM 28571.</title>
        <authorList>
            <person name="Poehlein A."/>
            <person name="Daniel R."/>
        </authorList>
    </citation>
    <scope>NUCLEOTIDE SEQUENCE [LARGE SCALE GENOMIC DNA]</scope>
    <source>
        <strain evidence="5 6">DSM 28571</strain>
    </source>
</reference>
<feature type="transmembrane region" description="Helical" evidence="3">
    <location>
        <begin position="290"/>
        <end position="310"/>
    </location>
</feature>
<dbReference type="EC" id="1.8.1.8" evidence="5"/>
<keyword evidence="3" id="KW-0812">Transmembrane</keyword>
<dbReference type="Pfam" id="PF00403">
    <property type="entry name" value="HMA"/>
    <property type="match status" value="1"/>
</dbReference>
<feature type="transmembrane region" description="Helical" evidence="3">
    <location>
        <begin position="254"/>
        <end position="278"/>
    </location>
</feature>
<name>A0A1V4I757_9CLOT</name>
<feature type="region of interest" description="Disordered" evidence="2">
    <location>
        <begin position="444"/>
        <end position="466"/>
    </location>
</feature>